<evidence type="ECO:0008006" key="3">
    <source>
        <dbReference type="Google" id="ProtNLM"/>
    </source>
</evidence>
<dbReference type="PANTHER" id="PTHR43737">
    <property type="entry name" value="BLL7424 PROTEIN"/>
    <property type="match status" value="1"/>
</dbReference>
<keyword evidence="2" id="KW-1185">Reference proteome</keyword>
<dbReference type="InterPro" id="IPR010869">
    <property type="entry name" value="DUF1501"/>
</dbReference>
<dbReference type="KEGG" id="saci:Sinac_6697"/>
<dbReference type="OrthoDB" id="232610at2"/>
<dbReference type="EMBL" id="CP003364">
    <property type="protein sequence ID" value="AGA30771.1"/>
    <property type="molecule type" value="Genomic_DNA"/>
</dbReference>
<protein>
    <recommendedName>
        <fullName evidence="3">Arylsulfatase A family protein</fullName>
    </recommendedName>
</protein>
<evidence type="ECO:0000313" key="1">
    <source>
        <dbReference type="EMBL" id="AGA30771.1"/>
    </source>
</evidence>
<reference evidence="1 2" key="1">
    <citation type="submission" date="2012-02" db="EMBL/GenBank/DDBJ databases">
        <title>Complete sequence of chromosome of Singulisphaera acidiphila DSM 18658.</title>
        <authorList>
            <consortium name="US DOE Joint Genome Institute (JGI-PGF)"/>
            <person name="Lucas S."/>
            <person name="Copeland A."/>
            <person name="Lapidus A."/>
            <person name="Glavina del Rio T."/>
            <person name="Dalin E."/>
            <person name="Tice H."/>
            <person name="Bruce D."/>
            <person name="Goodwin L."/>
            <person name="Pitluck S."/>
            <person name="Peters L."/>
            <person name="Ovchinnikova G."/>
            <person name="Chertkov O."/>
            <person name="Kyrpides N."/>
            <person name="Mavromatis K."/>
            <person name="Ivanova N."/>
            <person name="Brettin T."/>
            <person name="Detter J.C."/>
            <person name="Han C."/>
            <person name="Larimer F."/>
            <person name="Land M."/>
            <person name="Hauser L."/>
            <person name="Markowitz V."/>
            <person name="Cheng J.-F."/>
            <person name="Hugenholtz P."/>
            <person name="Woyke T."/>
            <person name="Wu D."/>
            <person name="Tindall B."/>
            <person name="Pomrenke H."/>
            <person name="Brambilla E."/>
            <person name="Klenk H.-P."/>
            <person name="Eisen J.A."/>
        </authorList>
    </citation>
    <scope>NUCLEOTIDE SEQUENCE [LARGE SCALE GENOMIC DNA]</scope>
    <source>
        <strain evidence="2">ATCC BAA-1392 / DSM 18658 / VKM B-2454 / MOB10</strain>
    </source>
</reference>
<gene>
    <name evidence="1" type="ordered locus">Sinac_6697</name>
</gene>
<dbReference type="InterPro" id="IPR006311">
    <property type="entry name" value="TAT_signal"/>
</dbReference>
<accession>L0DQ03</accession>
<organism evidence="1 2">
    <name type="scientific">Singulisphaera acidiphila (strain ATCC BAA-1392 / DSM 18658 / VKM B-2454 / MOB10)</name>
    <dbReference type="NCBI Taxonomy" id="886293"/>
    <lineage>
        <taxon>Bacteria</taxon>
        <taxon>Pseudomonadati</taxon>
        <taxon>Planctomycetota</taxon>
        <taxon>Planctomycetia</taxon>
        <taxon>Isosphaerales</taxon>
        <taxon>Isosphaeraceae</taxon>
        <taxon>Singulisphaera</taxon>
    </lineage>
</organism>
<dbReference type="SUPFAM" id="SSF53649">
    <property type="entry name" value="Alkaline phosphatase-like"/>
    <property type="match status" value="1"/>
</dbReference>
<dbReference type="RefSeq" id="WP_015249851.1">
    <property type="nucleotide sequence ID" value="NC_019892.1"/>
</dbReference>
<dbReference type="eggNOG" id="COG4102">
    <property type="taxonomic scope" value="Bacteria"/>
</dbReference>
<dbReference type="Pfam" id="PF07394">
    <property type="entry name" value="DUF1501"/>
    <property type="match status" value="1"/>
</dbReference>
<proteinExistence type="predicted"/>
<dbReference type="HOGENOM" id="CLU_035908_0_0_0"/>
<dbReference type="Gene3D" id="3.40.720.10">
    <property type="entry name" value="Alkaline Phosphatase, subunit A"/>
    <property type="match status" value="1"/>
</dbReference>
<dbReference type="AlphaFoldDB" id="L0DQ03"/>
<dbReference type="STRING" id="886293.Sinac_6697"/>
<sequence>MGGPLFPCGRVSRRGFLHQAGGGFFGVAMGALWAEAGEIQDADLHGPHFPPRAKSVIFLFMCGGVSHIDTFDPKDNKWAGKLIDAVGFGDNNAAMRRPVIACHRTFTRHGQSGIPVSDWFPHVGGVIDEVAVVRSMWCHEGNHFPAVIETCTGHRGRAFDHPTFGSWVSYALGTANKNLPTFVNLGRASSPVQLTGGYLGAGAAATPFQPGETPIPNLKPPRGGTAAERDRQLQALQELNREFREHHAIESDIAARAGAYELAARMQLAAPKVVDLSGEPQHVKELYGIGEPATDDFGRQLLLARRLSEQGVRFVQVCHAGGGNGGWDAHGDIETHGPLCRATDKPIAGLIRDLKQRGLLDETLVVWSSEFGRSPWSQNTTGRDHNPRGYTAWMAGGGVKGGVVHGATDDVGYKAVEAPHYYSDLHATILHQLGLDHAKMEIEVLGRTMRLVEKEEGKGPIRAILG</sequence>
<dbReference type="InterPro" id="IPR017850">
    <property type="entry name" value="Alkaline_phosphatase_core_sf"/>
</dbReference>
<name>L0DQ03_SINAD</name>
<dbReference type="Proteomes" id="UP000010798">
    <property type="component" value="Chromosome"/>
</dbReference>
<dbReference type="PANTHER" id="PTHR43737:SF1">
    <property type="entry name" value="DUF1501 DOMAIN-CONTAINING PROTEIN"/>
    <property type="match status" value="1"/>
</dbReference>
<dbReference type="PROSITE" id="PS51318">
    <property type="entry name" value="TAT"/>
    <property type="match status" value="1"/>
</dbReference>
<evidence type="ECO:0000313" key="2">
    <source>
        <dbReference type="Proteomes" id="UP000010798"/>
    </source>
</evidence>